<dbReference type="GO" id="GO:0070063">
    <property type="term" value="F:RNA polymerase binding"/>
    <property type="evidence" value="ECO:0007669"/>
    <property type="project" value="InterPro"/>
</dbReference>
<keyword evidence="2" id="KW-0808">Transferase</keyword>
<evidence type="ECO:0000259" key="1">
    <source>
        <dbReference type="Pfam" id="PF01272"/>
    </source>
</evidence>
<organism evidence="2 3">
    <name type="scientific">Sinomicrobium oceani</name>
    <dbReference type="NCBI Taxonomy" id="1150368"/>
    <lineage>
        <taxon>Bacteria</taxon>
        <taxon>Pseudomonadati</taxon>
        <taxon>Bacteroidota</taxon>
        <taxon>Flavobacteriia</taxon>
        <taxon>Flavobacteriales</taxon>
        <taxon>Flavobacteriaceae</taxon>
        <taxon>Sinomicrobium</taxon>
    </lineage>
</organism>
<dbReference type="GO" id="GO:0006354">
    <property type="term" value="P:DNA-templated transcription elongation"/>
    <property type="evidence" value="ECO:0007669"/>
    <property type="project" value="TreeGrafter"/>
</dbReference>
<evidence type="ECO:0000313" key="2">
    <source>
        <dbReference type="EMBL" id="SFW76820.1"/>
    </source>
</evidence>
<dbReference type="InterPro" id="IPR036953">
    <property type="entry name" value="GreA/GreB_C_sf"/>
</dbReference>
<dbReference type="STRING" id="1150368.SAMN02927921_04164"/>
<dbReference type="GO" id="GO:0016301">
    <property type="term" value="F:kinase activity"/>
    <property type="evidence" value="ECO:0007669"/>
    <property type="project" value="UniProtKB-KW"/>
</dbReference>
<dbReference type="AlphaFoldDB" id="A0A1K1RYD5"/>
<dbReference type="GO" id="GO:0032784">
    <property type="term" value="P:regulation of DNA-templated transcription elongation"/>
    <property type="evidence" value="ECO:0007669"/>
    <property type="project" value="InterPro"/>
</dbReference>
<gene>
    <name evidence="2" type="ORF">SAMN02927921_04164</name>
</gene>
<dbReference type="GO" id="GO:0003677">
    <property type="term" value="F:DNA binding"/>
    <property type="evidence" value="ECO:0007669"/>
    <property type="project" value="InterPro"/>
</dbReference>
<dbReference type="EMBL" id="FPJE01000040">
    <property type="protein sequence ID" value="SFW76820.1"/>
    <property type="molecule type" value="Genomic_DNA"/>
</dbReference>
<dbReference type="PANTHER" id="PTHR30437">
    <property type="entry name" value="TRANSCRIPTION ELONGATION FACTOR GREA"/>
    <property type="match status" value="1"/>
</dbReference>
<dbReference type="SUPFAM" id="SSF54534">
    <property type="entry name" value="FKBP-like"/>
    <property type="match status" value="1"/>
</dbReference>
<keyword evidence="2" id="KW-0418">Kinase</keyword>
<name>A0A1K1RYD5_9FLAO</name>
<sequence>MKYENLIIEKREYVLLKQLLQLSGYYGDNVFKSSVKHLRDELLSARVCDEDQMPDDVIRFNSFVSVASDGGWKKRFQLVLPNESDIKQDKISILTPMGAAVMGYAAGDSLMWEFPTGPRSLTIEEVEQDVKI</sequence>
<dbReference type="PANTHER" id="PTHR30437:SF5">
    <property type="entry name" value="REGULATOR OF NUCLEOSIDE DIPHOSPHATE KINASE"/>
    <property type="match status" value="1"/>
</dbReference>
<dbReference type="InterPro" id="IPR001437">
    <property type="entry name" value="Tscrpt_elong_fac_GreA/B_C"/>
</dbReference>
<protein>
    <submittedName>
        <fullName evidence="2">Regulator of nucleoside diphosphate kinase</fullName>
    </submittedName>
</protein>
<keyword evidence="3" id="KW-1185">Reference proteome</keyword>
<dbReference type="Pfam" id="PF01272">
    <property type="entry name" value="GreA_GreB"/>
    <property type="match status" value="1"/>
</dbReference>
<accession>A0A1K1RYD5</accession>
<proteinExistence type="predicted"/>
<dbReference type="RefSeq" id="WP_072319382.1">
    <property type="nucleotide sequence ID" value="NZ_FPJE01000040.1"/>
</dbReference>
<dbReference type="InterPro" id="IPR023459">
    <property type="entry name" value="Tscrpt_elong_fac_GreA/B_fam"/>
</dbReference>
<reference evidence="2 3" key="1">
    <citation type="submission" date="2016-11" db="EMBL/GenBank/DDBJ databases">
        <authorList>
            <person name="Jaros S."/>
            <person name="Januszkiewicz K."/>
            <person name="Wedrychowicz H."/>
        </authorList>
    </citation>
    <scope>NUCLEOTIDE SEQUENCE [LARGE SCALE GENOMIC DNA]</scope>
    <source>
        <strain evidence="2 3">CGMCC 1.12145</strain>
    </source>
</reference>
<evidence type="ECO:0000313" key="3">
    <source>
        <dbReference type="Proteomes" id="UP000182248"/>
    </source>
</evidence>
<dbReference type="OrthoDB" id="192847at2"/>
<dbReference type="Gene3D" id="3.10.50.30">
    <property type="entry name" value="Transcription elongation factor, GreA/GreB, C-terminal domain"/>
    <property type="match status" value="1"/>
</dbReference>
<feature type="domain" description="Transcription elongation factor GreA/GreB C-terminal" evidence="1">
    <location>
        <begin position="54"/>
        <end position="128"/>
    </location>
</feature>
<dbReference type="Proteomes" id="UP000182248">
    <property type="component" value="Unassembled WGS sequence"/>
</dbReference>